<dbReference type="InterPro" id="IPR008254">
    <property type="entry name" value="Flavodoxin/NO_synth"/>
</dbReference>
<dbReference type="PROSITE" id="PS50902">
    <property type="entry name" value="FLAVODOXIN_LIKE"/>
    <property type="match status" value="1"/>
</dbReference>
<evidence type="ECO:0000259" key="13">
    <source>
        <dbReference type="PROSITE" id="PS50902"/>
    </source>
</evidence>
<dbReference type="SUPFAM" id="SSF52343">
    <property type="entry name" value="Ferredoxin reductase-like, C-terminal NADP-linked domain"/>
    <property type="match status" value="1"/>
</dbReference>
<dbReference type="Gene3D" id="2.40.30.10">
    <property type="entry name" value="Translation factors"/>
    <property type="match status" value="1"/>
</dbReference>
<dbReference type="SUPFAM" id="SSF52218">
    <property type="entry name" value="Flavoproteins"/>
    <property type="match status" value="1"/>
</dbReference>
<reference evidence="15 16" key="1">
    <citation type="submission" date="2018-12" db="EMBL/GenBank/DDBJ databases">
        <title>Sphingomonas sp. HMF7854 Genome sequencing and assembly.</title>
        <authorList>
            <person name="Cha I."/>
            <person name="Kang H."/>
            <person name="Kim H."/>
            <person name="Kang J."/>
            <person name="Joh K."/>
        </authorList>
    </citation>
    <scope>NUCLEOTIDE SEQUENCE [LARGE SCALE GENOMIC DNA]</scope>
    <source>
        <strain evidence="15 16">HMF7854</strain>
    </source>
</reference>
<comment type="cofactor">
    <cofactor evidence="11 12">
        <name>FAD</name>
        <dbReference type="ChEBI" id="CHEBI:57692"/>
    </cofactor>
    <text evidence="11 12">Binds 1 FAD per subunit.</text>
</comment>
<evidence type="ECO:0000313" key="16">
    <source>
        <dbReference type="Proteomes" id="UP000274661"/>
    </source>
</evidence>
<dbReference type="FunFam" id="3.40.50.80:FF:000001">
    <property type="entry name" value="NADPH--cytochrome P450 reductase 1"/>
    <property type="match status" value="1"/>
</dbReference>
<keyword evidence="16" id="KW-1185">Reference proteome</keyword>
<dbReference type="Pfam" id="PF00258">
    <property type="entry name" value="Flavodoxin_1"/>
    <property type="match status" value="1"/>
</dbReference>
<feature type="binding site" evidence="12">
    <location>
        <begin position="152"/>
        <end position="161"/>
    </location>
    <ligand>
        <name>FMN</name>
        <dbReference type="ChEBI" id="CHEBI:58210"/>
    </ligand>
</feature>
<feature type="domain" description="FAD-binding FR-type" evidence="14">
    <location>
        <begin position="233"/>
        <end position="449"/>
    </location>
</feature>
<feature type="binding site" evidence="12">
    <location>
        <position position="561"/>
    </location>
    <ligand>
        <name>NADP(+)</name>
        <dbReference type="ChEBI" id="CHEBI:58349"/>
    </ligand>
</feature>
<evidence type="ECO:0000256" key="7">
    <source>
        <dbReference type="ARBA" id="ARBA00022982"/>
    </source>
</evidence>
<evidence type="ECO:0000259" key="14">
    <source>
        <dbReference type="PROSITE" id="PS51384"/>
    </source>
</evidence>
<dbReference type="InterPro" id="IPR023173">
    <property type="entry name" value="NADPH_Cyt_P450_Rdtase_alpha"/>
</dbReference>
<dbReference type="InterPro" id="IPR001709">
    <property type="entry name" value="Flavoprot_Pyr_Nucl_cyt_Rdtase"/>
</dbReference>
<dbReference type="InterPro" id="IPR029039">
    <property type="entry name" value="Flavoprotein-like_sf"/>
</dbReference>
<dbReference type="NCBIfam" id="TIGR01931">
    <property type="entry name" value="cysJ"/>
    <property type="match status" value="1"/>
</dbReference>
<comment type="catalytic activity">
    <reaction evidence="10 11">
        <text>hydrogen sulfide + 3 NADP(+) + 3 H2O = sulfite + 3 NADPH + 4 H(+)</text>
        <dbReference type="Rhea" id="RHEA:13801"/>
        <dbReference type="ChEBI" id="CHEBI:15377"/>
        <dbReference type="ChEBI" id="CHEBI:15378"/>
        <dbReference type="ChEBI" id="CHEBI:17359"/>
        <dbReference type="ChEBI" id="CHEBI:29919"/>
        <dbReference type="ChEBI" id="CHEBI:57783"/>
        <dbReference type="ChEBI" id="CHEBI:58349"/>
        <dbReference type="EC" id="1.8.1.2"/>
    </reaction>
</comment>
<comment type="function">
    <text evidence="11">Component of the sulfite reductase complex that catalyzes the 6-electron reduction of sulfite to sulfide. This is one of several activities required for the biosynthesis of L-cysteine from sulfate. The flavoprotein component catalyzes the electron flow from NADPH -&gt; FAD -&gt; FMN to the hemoprotein component.</text>
</comment>
<dbReference type="Pfam" id="PF00667">
    <property type="entry name" value="FAD_binding_1"/>
    <property type="match status" value="1"/>
</dbReference>
<feature type="binding site" evidence="12">
    <location>
        <begin position="519"/>
        <end position="520"/>
    </location>
    <ligand>
        <name>NADP(+)</name>
        <dbReference type="ChEBI" id="CHEBI:58349"/>
    </ligand>
</feature>
<organism evidence="15 16">
    <name type="scientific">Sphingomonas ginkgonis</name>
    <dbReference type="NCBI Taxonomy" id="2315330"/>
    <lineage>
        <taxon>Bacteria</taxon>
        <taxon>Pseudomonadati</taxon>
        <taxon>Pseudomonadota</taxon>
        <taxon>Alphaproteobacteria</taxon>
        <taxon>Sphingomonadales</taxon>
        <taxon>Sphingomonadaceae</taxon>
        <taxon>Sphingomonas</taxon>
    </lineage>
</organism>
<evidence type="ECO:0000256" key="9">
    <source>
        <dbReference type="ARBA" id="ARBA00023192"/>
    </source>
</evidence>
<dbReference type="PRINTS" id="PR00371">
    <property type="entry name" value="FPNCR"/>
</dbReference>
<evidence type="ECO:0000256" key="5">
    <source>
        <dbReference type="ARBA" id="ARBA00022827"/>
    </source>
</evidence>
<feature type="binding site" evidence="12">
    <location>
        <begin position="116"/>
        <end position="119"/>
    </location>
    <ligand>
        <name>FMN</name>
        <dbReference type="ChEBI" id="CHEBI:58210"/>
    </ligand>
</feature>
<dbReference type="SUPFAM" id="SSF63380">
    <property type="entry name" value="Riboflavin synthase domain-like"/>
    <property type="match status" value="1"/>
</dbReference>
<dbReference type="InterPro" id="IPR001433">
    <property type="entry name" value="OxRdtase_FAD/NAD-bd"/>
</dbReference>
<dbReference type="GO" id="GO:0004783">
    <property type="term" value="F:sulfite reductase (NADPH) activity"/>
    <property type="evidence" value="ECO:0007669"/>
    <property type="project" value="UniProtKB-EC"/>
</dbReference>
<dbReference type="PANTHER" id="PTHR19384:SF128">
    <property type="entry name" value="NADPH OXIDOREDUCTASE A"/>
    <property type="match status" value="1"/>
</dbReference>
<dbReference type="EC" id="1.8.1.2" evidence="11"/>
<feature type="binding site" evidence="12">
    <location>
        <position position="599"/>
    </location>
    <ligand>
        <name>FAD</name>
        <dbReference type="ChEBI" id="CHEBI:57692"/>
    </ligand>
</feature>
<feature type="binding site" evidence="12">
    <location>
        <begin position="525"/>
        <end position="529"/>
    </location>
    <ligand>
        <name>NADP(+)</name>
        <dbReference type="ChEBI" id="CHEBI:58349"/>
    </ligand>
</feature>
<dbReference type="UniPathway" id="UPA00140">
    <property type="reaction ID" value="UER00207"/>
</dbReference>
<keyword evidence="5 11" id="KW-0274">FAD</keyword>
<dbReference type="PROSITE" id="PS51384">
    <property type="entry name" value="FAD_FR"/>
    <property type="match status" value="1"/>
</dbReference>
<feature type="binding site" evidence="12">
    <location>
        <begin position="420"/>
        <end position="423"/>
    </location>
    <ligand>
        <name>FAD</name>
        <dbReference type="ChEBI" id="CHEBI:57692"/>
    </ligand>
</feature>
<dbReference type="Proteomes" id="UP000274661">
    <property type="component" value="Unassembled WGS sequence"/>
</dbReference>
<feature type="binding site" evidence="12">
    <location>
        <position position="411"/>
    </location>
    <ligand>
        <name>FAD</name>
        <dbReference type="ChEBI" id="CHEBI:57692"/>
    </ligand>
</feature>
<accession>A0A429V6C8</accession>
<evidence type="ECO:0000256" key="10">
    <source>
        <dbReference type="ARBA" id="ARBA00052219"/>
    </source>
</evidence>
<dbReference type="InterPro" id="IPR001094">
    <property type="entry name" value="Flavdoxin-like"/>
</dbReference>
<dbReference type="RefSeq" id="WP_126717334.1">
    <property type="nucleotide sequence ID" value="NZ_RWJF01000001.1"/>
</dbReference>
<dbReference type="GO" id="GO:0019344">
    <property type="term" value="P:cysteine biosynthetic process"/>
    <property type="evidence" value="ECO:0007669"/>
    <property type="project" value="UniProtKB-KW"/>
</dbReference>
<comment type="caution">
    <text evidence="15">The sequence shown here is derived from an EMBL/GenBank/DDBJ whole genome shotgun (WGS) entry which is preliminary data.</text>
</comment>
<dbReference type="InterPro" id="IPR003097">
    <property type="entry name" value="CysJ-like_FAD-binding"/>
</dbReference>
<comment type="subunit">
    <text evidence="11">Alpha(8)-beta(8). The alpha component is a flavoprotein, the beta component is a hemoprotein.</text>
</comment>
<dbReference type="CDD" id="cd06199">
    <property type="entry name" value="SiR"/>
    <property type="match status" value="1"/>
</dbReference>
<keyword evidence="8 11" id="KW-0560">Oxidoreductase</keyword>
<sequence length="599" mass="64703">MTIHAPLAESSLTIEQWQHVEALARSVTPVQARWLSGYFAGIDAGLLRAGEGEPVAAALARTLTILYGTETGNARDLAKQLAASATERGLAPKLADLADYKARGLKDEQDLLFIVSTGGEGDPPAPAIGFFEFLEGPRAPKLPDARFAVLALGDSTYEQYCEAGKRVDRRMEELGATRLAERIDCDIDYEEQAAAWSDALLDRLLAELAAAGSPAQASARPVTAAASATHDKRNPFAATVLENIRIVGRHSTKETRHVELDLTGSGLAYQPGDALGVAAQNGAGAIEDLLGACGLGGSEEVALKGATMPLADALRDRFEISTASPRFAEQWATLSDAAELKALAAGEPHVRHAFLEQHHVADIVRRFPVPGVGADALLAGLRPLQPRLYSLASSQAAVGDEAHLTVAPVRYQLHGSDRGGVASTQIADRLEMGATVPVYVQENPHFRLPGDEVPVIMVGPGTGVAPFRAFLQEREARGAPGRNWLFFGERNFRSDFLYQVEWQEWLEKGPLTRLDVAFSRDAGEKVYVQHRMLERSADLYAWLEEGAHFYVCGNAKAMAADVHGALISIVERAGGRTREAAEDYVRELTANHRYSRDVY</sequence>
<dbReference type="PIRSF" id="PIRSF000207">
    <property type="entry name" value="SiR-FP_CysJ"/>
    <property type="match status" value="1"/>
</dbReference>
<dbReference type="Gene3D" id="1.20.990.10">
    <property type="entry name" value="NADPH-cytochrome p450 Reductase, Chain A, domain 3"/>
    <property type="match status" value="1"/>
</dbReference>
<keyword evidence="7 11" id="KW-0249">Electron transport</keyword>
<dbReference type="InterPro" id="IPR017938">
    <property type="entry name" value="Riboflavin_synthase-like_b-brl"/>
</dbReference>
<dbReference type="InterPro" id="IPR010199">
    <property type="entry name" value="CysJ"/>
</dbReference>
<evidence type="ECO:0000256" key="3">
    <source>
        <dbReference type="ARBA" id="ARBA00022630"/>
    </source>
</evidence>
<proteinExistence type="predicted"/>
<dbReference type="Gene3D" id="3.40.50.80">
    <property type="entry name" value="Nucleotide-binding domain of ferredoxin-NADP reductase (FNR) module"/>
    <property type="match status" value="1"/>
</dbReference>
<dbReference type="GO" id="GO:0050660">
    <property type="term" value="F:flavin adenine dinucleotide binding"/>
    <property type="evidence" value="ECO:0007669"/>
    <property type="project" value="InterPro"/>
</dbReference>
<evidence type="ECO:0000256" key="8">
    <source>
        <dbReference type="ARBA" id="ARBA00023002"/>
    </source>
</evidence>
<feature type="binding site" evidence="12">
    <location>
        <begin position="387"/>
        <end position="390"/>
    </location>
    <ligand>
        <name>FAD</name>
        <dbReference type="ChEBI" id="CHEBI:57692"/>
    </ligand>
</feature>
<dbReference type="Pfam" id="PF00175">
    <property type="entry name" value="NAD_binding_1"/>
    <property type="match status" value="1"/>
</dbReference>
<dbReference type="PANTHER" id="PTHR19384">
    <property type="entry name" value="NITRIC OXIDE SYNTHASE-RELATED"/>
    <property type="match status" value="1"/>
</dbReference>
<evidence type="ECO:0000256" key="1">
    <source>
        <dbReference type="ARBA" id="ARBA00022448"/>
    </source>
</evidence>
<feature type="binding site" evidence="12">
    <location>
        <begin position="405"/>
        <end position="407"/>
    </location>
    <ligand>
        <name>FAD</name>
        <dbReference type="ChEBI" id="CHEBI:57692"/>
    </ligand>
</feature>
<dbReference type="PRINTS" id="PR00369">
    <property type="entry name" value="FLAVODOXIN"/>
</dbReference>
<keyword evidence="6 11" id="KW-0521">NADP</keyword>
<keyword evidence="1 11" id="KW-0813">Transport</keyword>
<evidence type="ECO:0000313" key="15">
    <source>
        <dbReference type="EMBL" id="RST29491.1"/>
    </source>
</evidence>
<dbReference type="InterPro" id="IPR039261">
    <property type="entry name" value="FNR_nucleotide-bd"/>
</dbReference>
<keyword evidence="3 11" id="KW-0285">Flavoprotein</keyword>
<dbReference type="Gene3D" id="3.40.50.360">
    <property type="match status" value="1"/>
</dbReference>
<dbReference type="GO" id="GO:0070814">
    <property type="term" value="P:hydrogen sulfide biosynthetic process"/>
    <property type="evidence" value="ECO:0007669"/>
    <property type="project" value="UniProtKB-UniPathway"/>
</dbReference>
<protein>
    <recommendedName>
        <fullName evidence="11">Sulfite reductase [NADPH] flavoprotein alpha-component</fullName>
        <shortName evidence="11">SiR-FP</shortName>
        <ecNumber evidence="11">1.8.1.2</ecNumber>
    </recommendedName>
</protein>
<dbReference type="InterPro" id="IPR017927">
    <property type="entry name" value="FAD-bd_FR_type"/>
</dbReference>
<dbReference type="GO" id="GO:0010181">
    <property type="term" value="F:FMN binding"/>
    <property type="evidence" value="ECO:0007669"/>
    <property type="project" value="InterPro"/>
</dbReference>
<feature type="domain" description="Flavodoxin-like" evidence="13">
    <location>
        <begin position="63"/>
        <end position="201"/>
    </location>
</feature>
<keyword evidence="9 11" id="KW-0198">Cysteine biosynthesis</keyword>
<dbReference type="AlphaFoldDB" id="A0A429V6C8"/>
<dbReference type="GO" id="GO:0005829">
    <property type="term" value="C:cytosol"/>
    <property type="evidence" value="ECO:0007669"/>
    <property type="project" value="TreeGrafter"/>
</dbReference>
<dbReference type="EMBL" id="RWJF01000001">
    <property type="protein sequence ID" value="RST29491.1"/>
    <property type="molecule type" value="Genomic_DNA"/>
</dbReference>
<evidence type="ECO:0000256" key="2">
    <source>
        <dbReference type="ARBA" id="ARBA00022605"/>
    </source>
</evidence>
<dbReference type="OrthoDB" id="9764248at2"/>
<evidence type="ECO:0000256" key="11">
    <source>
        <dbReference type="PIRNR" id="PIRNR000207"/>
    </source>
</evidence>
<evidence type="ECO:0000256" key="6">
    <source>
        <dbReference type="ARBA" id="ARBA00022857"/>
    </source>
</evidence>
<comment type="pathway">
    <text evidence="11">Sulfur metabolism; hydrogen sulfide biosynthesis; hydrogen sulfide from sulfite (NADPH route): step 1/1.</text>
</comment>
<evidence type="ECO:0000256" key="12">
    <source>
        <dbReference type="PIRSR" id="PIRSR000207-1"/>
    </source>
</evidence>
<keyword evidence="4 11" id="KW-0288">FMN</keyword>
<evidence type="ECO:0000256" key="4">
    <source>
        <dbReference type="ARBA" id="ARBA00022643"/>
    </source>
</evidence>
<keyword evidence="2 11" id="KW-0028">Amino-acid biosynthesis</keyword>
<name>A0A429V6C8_9SPHN</name>
<gene>
    <name evidence="15" type="ORF">HMF7854_00580</name>
</gene>
<comment type="cofactor">
    <cofactor evidence="11 12">
        <name>FMN</name>
        <dbReference type="ChEBI" id="CHEBI:58210"/>
    </cofactor>
    <text evidence="11 12">Binds 1 FMN per subunit.</text>
</comment>